<proteinExistence type="predicted"/>
<evidence type="ECO:0000313" key="1">
    <source>
        <dbReference type="EMBL" id="SEN76670.1"/>
    </source>
</evidence>
<reference evidence="1 2" key="1">
    <citation type="submission" date="2016-10" db="EMBL/GenBank/DDBJ databases">
        <authorList>
            <person name="de Groot N.N."/>
        </authorList>
    </citation>
    <scope>NUCLEOTIDE SEQUENCE [LARGE SCALE GENOMIC DNA]</scope>
    <source>
        <strain evidence="1 2">DSM 8512</strain>
    </source>
</reference>
<evidence type="ECO:0000313" key="2">
    <source>
        <dbReference type="Proteomes" id="UP000199054"/>
    </source>
</evidence>
<gene>
    <name evidence="1" type="ORF">SAMN04489859_10164</name>
</gene>
<accession>A0A1H8J7A0</accession>
<dbReference type="Proteomes" id="UP000199054">
    <property type="component" value="Unassembled WGS sequence"/>
</dbReference>
<organism evidence="1 2">
    <name type="scientific">Paracoccus alcaliphilus</name>
    <dbReference type="NCBI Taxonomy" id="34002"/>
    <lineage>
        <taxon>Bacteria</taxon>
        <taxon>Pseudomonadati</taxon>
        <taxon>Pseudomonadota</taxon>
        <taxon>Alphaproteobacteria</taxon>
        <taxon>Rhodobacterales</taxon>
        <taxon>Paracoccaceae</taxon>
        <taxon>Paracoccus</taxon>
    </lineage>
</organism>
<dbReference type="AlphaFoldDB" id="A0A1H8J7A0"/>
<sequence>MIRGLESGLSVATWRARRCQAKSLKHILRKVEPDRGIYDMTVLLCGYSQTLLGPSTTLG</sequence>
<name>A0A1H8J7A0_9RHOB</name>
<keyword evidence="2" id="KW-1185">Reference proteome</keyword>
<dbReference type="EMBL" id="FODE01000016">
    <property type="protein sequence ID" value="SEN76670.1"/>
    <property type="molecule type" value="Genomic_DNA"/>
</dbReference>
<protein>
    <submittedName>
        <fullName evidence="1">Uncharacterized protein</fullName>
    </submittedName>
</protein>